<dbReference type="SUPFAM" id="SSF54593">
    <property type="entry name" value="Glyoxalase/Bleomycin resistance protein/Dihydroxybiphenyl dioxygenase"/>
    <property type="match status" value="1"/>
</dbReference>
<proteinExistence type="predicted"/>
<dbReference type="GO" id="GO:0051213">
    <property type="term" value="F:dioxygenase activity"/>
    <property type="evidence" value="ECO:0007669"/>
    <property type="project" value="UniProtKB-KW"/>
</dbReference>
<keyword evidence="3" id="KW-0223">Dioxygenase</keyword>
<keyword evidence="3" id="KW-0456">Lyase</keyword>
<evidence type="ECO:0000256" key="1">
    <source>
        <dbReference type="SAM" id="MobiDB-lite"/>
    </source>
</evidence>
<comment type="caution">
    <text evidence="3">The sequence shown here is derived from an EMBL/GenBank/DDBJ whole genome shotgun (WGS) entry which is preliminary data.</text>
</comment>
<name>A0A315ZBA3_9ACTN</name>
<dbReference type="AlphaFoldDB" id="A0A315ZBA3"/>
<dbReference type="PANTHER" id="PTHR36437:SF2">
    <property type="entry name" value="GLYOXALASE_BLEOMYCIN RESISTANCE PROTEIN_DIOXYGENASE"/>
    <property type="match status" value="1"/>
</dbReference>
<dbReference type="PROSITE" id="PS51819">
    <property type="entry name" value="VOC"/>
    <property type="match status" value="1"/>
</dbReference>
<feature type="domain" description="VOC" evidence="2">
    <location>
        <begin position="30"/>
        <end position="145"/>
    </location>
</feature>
<keyword evidence="4" id="KW-1185">Reference proteome</keyword>
<reference evidence="3 4" key="1">
    <citation type="submission" date="2018-03" db="EMBL/GenBank/DDBJ databases">
        <title>Genomic Encyclopedia of Archaeal and Bacterial Type Strains, Phase II (KMG-II): from individual species to whole genera.</title>
        <authorList>
            <person name="Goeker M."/>
        </authorList>
    </citation>
    <scope>NUCLEOTIDE SEQUENCE [LARGE SCALE GENOMIC DNA]</scope>
    <source>
        <strain evidence="3 4">DSM 44889</strain>
    </source>
</reference>
<gene>
    <name evidence="3" type="ORF">BXY45_1771</name>
</gene>
<dbReference type="PANTHER" id="PTHR36437">
    <property type="entry name" value="GLYOXALASE/BLEOMYCIN RESISTANCE PROTEIN/DIOXYGENASE"/>
    <property type="match status" value="1"/>
</dbReference>
<sequence>MSSDAQTTPRTTLVSGEPMETPASSTMKAALELIFIGVSDVDRAKRFYAEQLGWGCDHDQRVTDGVRFLQVTPPGSACSFAFGEGITPMRPGEQKGLQAVVDDADAARADLLARGVECTEIDEMAWGRFVFFNDPDGNAWVLQQLPARG</sequence>
<accession>A0A315ZBA3</accession>
<protein>
    <submittedName>
        <fullName evidence="3">Catechol 2,3-dioxygenase-like lactoylglutathione lyase family enzyme</fullName>
    </submittedName>
</protein>
<dbReference type="InterPro" id="IPR029068">
    <property type="entry name" value="Glyas_Bleomycin-R_OHBP_Dase"/>
</dbReference>
<evidence type="ECO:0000313" key="3">
    <source>
        <dbReference type="EMBL" id="PWJ42439.1"/>
    </source>
</evidence>
<dbReference type="EMBL" id="QGDQ01000077">
    <property type="protein sequence ID" value="PWJ42439.1"/>
    <property type="molecule type" value="Genomic_DNA"/>
</dbReference>
<evidence type="ECO:0000259" key="2">
    <source>
        <dbReference type="PROSITE" id="PS51819"/>
    </source>
</evidence>
<dbReference type="Proteomes" id="UP000245469">
    <property type="component" value="Unassembled WGS sequence"/>
</dbReference>
<dbReference type="GO" id="GO:0016829">
    <property type="term" value="F:lyase activity"/>
    <property type="evidence" value="ECO:0007669"/>
    <property type="project" value="UniProtKB-KW"/>
</dbReference>
<keyword evidence="3" id="KW-0560">Oxidoreductase</keyword>
<dbReference type="Gene3D" id="3.10.180.10">
    <property type="entry name" value="2,3-Dihydroxybiphenyl 1,2-Dioxygenase, domain 1"/>
    <property type="match status" value="1"/>
</dbReference>
<dbReference type="InterPro" id="IPR037523">
    <property type="entry name" value="VOC_core"/>
</dbReference>
<evidence type="ECO:0000313" key="4">
    <source>
        <dbReference type="Proteomes" id="UP000245469"/>
    </source>
</evidence>
<feature type="region of interest" description="Disordered" evidence="1">
    <location>
        <begin position="1"/>
        <end position="22"/>
    </location>
</feature>
<dbReference type="Pfam" id="PF00903">
    <property type="entry name" value="Glyoxalase"/>
    <property type="match status" value="1"/>
</dbReference>
<dbReference type="InterPro" id="IPR004360">
    <property type="entry name" value="Glyas_Fos-R_dOase_dom"/>
</dbReference>
<organism evidence="3 4">
    <name type="scientific">Quadrisphaera granulorum</name>
    <dbReference type="NCBI Taxonomy" id="317664"/>
    <lineage>
        <taxon>Bacteria</taxon>
        <taxon>Bacillati</taxon>
        <taxon>Actinomycetota</taxon>
        <taxon>Actinomycetes</taxon>
        <taxon>Kineosporiales</taxon>
        <taxon>Kineosporiaceae</taxon>
        <taxon>Quadrisphaera</taxon>
    </lineage>
</organism>
<feature type="compositionally biased region" description="Polar residues" evidence="1">
    <location>
        <begin position="1"/>
        <end position="14"/>
    </location>
</feature>